<protein>
    <submittedName>
        <fullName evidence="1">Uncharacterized protein</fullName>
    </submittedName>
</protein>
<name>A0A8S9Q8A5_BRACR</name>
<reference evidence="1" key="1">
    <citation type="submission" date="2019-12" db="EMBL/GenBank/DDBJ databases">
        <title>Genome sequencing and annotation of Brassica cretica.</title>
        <authorList>
            <person name="Studholme D.J."/>
            <person name="Sarris P."/>
        </authorList>
    </citation>
    <scope>NUCLEOTIDE SEQUENCE</scope>
    <source>
        <strain evidence="1">PFS-109/04</strain>
        <tissue evidence="1">Leaf</tissue>
    </source>
</reference>
<evidence type="ECO:0000313" key="1">
    <source>
        <dbReference type="EMBL" id="KAF3538297.1"/>
    </source>
</evidence>
<accession>A0A8S9Q8A5</accession>
<gene>
    <name evidence="1" type="ORF">F2Q69_00023382</name>
</gene>
<dbReference type="EMBL" id="QGKX02001290">
    <property type="protein sequence ID" value="KAF3538297.1"/>
    <property type="molecule type" value="Genomic_DNA"/>
</dbReference>
<dbReference type="Proteomes" id="UP000712600">
    <property type="component" value="Unassembled WGS sequence"/>
</dbReference>
<comment type="caution">
    <text evidence="1">The sequence shown here is derived from an EMBL/GenBank/DDBJ whole genome shotgun (WGS) entry which is preliminary data.</text>
</comment>
<dbReference type="AlphaFoldDB" id="A0A8S9Q8A5"/>
<sequence>MYPLHQQGWSSVEVVSIIRSGGSRACLAVSVGTPLHQLWGEETTALPFGFFDIGSSETDLAEETQVLAEKSEWRTALPFGFFDVGSSETASVEETPVFPVCLISGDLPSGFITDSAS</sequence>
<evidence type="ECO:0000313" key="2">
    <source>
        <dbReference type="Proteomes" id="UP000712600"/>
    </source>
</evidence>
<organism evidence="1 2">
    <name type="scientific">Brassica cretica</name>
    <name type="common">Mustard</name>
    <dbReference type="NCBI Taxonomy" id="69181"/>
    <lineage>
        <taxon>Eukaryota</taxon>
        <taxon>Viridiplantae</taxon>
        <taxon>Streptophyta</taxon>
        <taxon>Embryophyta</taxon>
        <taxon>Tracheophyta</taxon>
        <taxon>Spermatophyta</taxon>
        <taxon>Magnoliopsida</taxon>
        <taxon>eudicotyledons</taxon>
        <taxon>Gunneridae</taxon>
        <taxon>Pentapetalae</taxon>
        <taxon>rosids</taxon>
        <taxon>malvids</taxon>
        <taxon>Brassicales</taxon>
        <taxon>Brassicaceae</taxon>
        <taxon>Brassiceae</taxon>
        <taxon>Brassica</taxon>
    </lineage>
</organism>
<proteinExistence type="predicted"/>